<feature type="signal peptide" evidence="2">
    <location>
        <begin position="1"/>
        <end position="27"/>
    </location>
</feature>
<dbReference type="RefSeq" id="WP_101953752.1">
    <property type="nucleotide sequence ID" value="NZ_PKHE01000002.1"/>
</dbReference>
<feature type="region of interest" description="Disordered" evidence="1">
    <location>
        <begin position="28"/>
        <end position="68"/>
    </location>
</feature>
<evidence type="ECO:0000256" key="2">
    <source>
        <dbReference type="SAM" id="SignalP"/>
    </source>
</evidence>
<comment type="caution">
    <text evidence="3">The sequence shown here is derived from an EMBL/GenBank/DDBJ whole genome shotgun (WGS) entry which is preliminary data.</text>
</comment>
<reference evidence="3 4" key="1">
    <citation type="submission" date="2017-12" db="EMBL/GenBank/DDBJ databases">
        <title>Phylogenetic diversity of female urinary microbiome.</title>
        <authorList>
            <person name="Thomas-White K."/>
            <person name="Wolfe A.J."/>
        </authorList>
    </citation>
    <scope>NUCLEOTIDE SEQUENCE [LARGE SCALE GENOMIC DNA]</scope>
    <source>
        <strain evidence="3 4">UMB0898</strain>
    </source>
</reference>
<keyword evidence="2" id="KW-0732">Signal</keyword>
<dbReference type="AlphaFoldDB" id="A0A2I1K4E7"/>
<accession>A0A2I1K4E7</accession>
<gene>
    <name evidence="3" type="ORF">CYJ57_01265</name>
</gene>
<evidence type="ECO:0000313" key="4">
    <source>
        <dbReference type="Proteomes" id="UP000234384"/>
    </source>
</evidence>
<evidence type="ECO:0000313" key="3">
    <source>
        <dbReference type="EMBL" id="PKY90521.1"/>
    </source>
</evidence>
<dbReference type="EMBL" id="PKHE01000002">
    <property type="protein sequence ID" value="PKY90521.1"/>
    <property type="molecule type" value="Genomic_DNA"/>
</dbReference>
<dbReference type="Proteomes" id="UP000234384">
    <property type="component" value="Unassembled WGS sequence"/>
</dbReference>
<name>A0A2I1K4E7_9LACT</name>
<dbReference type="OrthoDB" id="2138554at2"/>
<protein>
    <submittedName>
        <fullName evidence="3">Uncharacterized protein</fullName>
    </submittedName>
</protein>
<proteinExistence type="predicted"/>
<organism evidence="3 4">
    <name type="scientific">Falseniella ignava</name>
    <dbReference type="NCBI Taxonomy" id="137730"/>
    <lineage>
        <taxon>Bacteria</taxon>
        <taxon>Bacillati</taxon>
        <taxon>Bacillota</taxon>
        <taxon>Bacilli</taxon>
        <taxon>Lactobacillales</taxon>
        <taxon>Aerococcaceae</taxon>
        <taxon>Falseniella</taxon>
    </lineage>
</organism>
<evidence type="ECO:0000256" key="1">
    <source>
        <dbReference type="SAM" id="MobiDB-lite"/>
    </source>
</evidence>
<feature type="chain" id="PRO_5014180994" evidence="2">
    <location>
        <begin position="28"/>
        <end position="399"/>
    </location>
</feature>
<sequence length="399" mass="45921">MKKKIVNYTLILSLMVGSFHSLIQVQANESSTEDSTEKVAQSSQGVTEGEDDHVNHGHHHHHDHNEEEIEDLPDHIQSIKSSFVDHHHNHGIKRANFIPEEILNPDDSTYQAPREVADYQGFYQGNLRLEELGVDLKIILSIEDDGLFNLAYYFVQDEDNRGQRFYADDQEQVRSRPAIYNDLVIMTGGLKEGEVGLFGGLIRKTLSPVVLLGQSGQPVALYPYTNMAYDLRETYRKYRIYQNIGLYLAEGSVYIDVNHLTGLDSETSYQVELERFEEESEDHFLVEKYSYEILQESFDQYLVDHNDFAFDFETANDFLQEILAMHLQTNRSFPLDTKVSMVDPSQVAVDLGEDRFIKWAFIIDQAELYLYDGESVYLADGLHKEGGIYHADQWIKSKN</sequence>